<comment type="caution">
    <text evidence="1">The sequence shown here is derived from an EMBL/GenBank/DDBJ whole genome shotgun (WGS) entry which is preliminary data.</text>
</comment>
<sequence length="624" mass="69647">MFLIWFGKRFSELKLKKKRKVKTENLSKLHTHFSFISQPDSRITLTILNSHRSSSSPSLDPPSSSSACHGLLFILRATRCSLQSVELPSVPSSLLFTVSHTQHFPAVRRASVSVISHSCSPSATRRRWSCRTAVEDSRQDALRGSGLLGFQLIRVELRGEAPSLTTNSLALAMAAGSPLLTSEHSKKTKPNRRKRTRKGGEAEKLDSLKWNPSSSAEDNDPFAFLVGSNELDGEIDKASYNLQIPKSKKGKPGKKLNSKKRKRSSANEEDSGDGDGDEDGRGVQKEEEKNLKNQKGKKKKKKKKSYLMVVVGNGPDDAQEELVNEAEISTEFDAWNELRLHPLLMKSIYKLGFKESTSILKARIPALAHQRKDVIGAAETESGKTRAFGLPALQRLLEEREKAAKMLEEKGEEAEKYAPKGHLRALIINPTRELALQGKPGKKLNSKKRKRSSANEEDSGDGDGDEDGRGVQKEEERNLKNEKGKKKKKKKKGKKIKTVEESVADVSYNCGTVVVVSNGPDDAEEHCKEEDKDAYLYYILSVHGQGRAIVFCTSIAALRHIASLLKILGIDVWTLHAQMQQRARLKVFHVLMSGSLHCWMLADVQNFSFPWFFWPIGLTFLRPL</sequence>
<organism evidence="1 2">
    <name type="scientific">Citrus sinensis</name>
    <name type="common">Sweet orange</name>
    <name type="synonym">Citrus aurantium var. sinensis</name>
    <dbReference type="NCBI Taxonomy" id="2711"/>
    <lineage>
        <taxon>Eukaryota</taxon>
        <taxon>Viridiplantae</taxon>
        <taxon>Streptophyta</taxon>
        <taxon>Embryophyta</taxon>
        <taxon>Tracheophyta</taxon>
        <taxon>Spermatophyta</taxon>
        <taxon>Magnoliopsida</taxon>
        <taxon>eudicotyledons</taxon>
        <taxon>Gunneridae</taxon>
        <taxon>Pentapetalae</taxon>
        <taxon>rosids</taxon>
        <taxon>malvids</taxon>
        <taxon>Sapindales</taxon>
        <taxon>Rutaceae</taxon>
        <taxon>Aurantioideae</taxon>
        <taxon>Citrus</taxon>
    </lineage>
</organism>
<dbReference type="Proteomes" id="UP000829398">
    <property type="component" value="Chromosome 9"/>
</dbReference>
<protein>
    <submittedName>
        <fullName evidence="1">DEAD-box ATP-dependent RNA helicase 13</fullName>
    </submittedName>
</protein>
<name>A0ACB8I3E8_CITSI</name>
<proteinExistence type="predicted"/>
<evidence type="ECO:0000313" key="1">
    <source>
        <dbReference type="EMBL" id="KAH9681529.1"/>
    </source>
</evidence>
<gene>
    <name evidence="1" type="ORF">KPL71_027003</name>
</gene>
<keyword evidence="1" id="KW-0378">Hydrolase</keyword>
<keyword evidence="1" id="KW-0067">ATP-binding</keyword>
<dbReference type="EMBL" id="CM039178">
    <property type="protein sequence ID" value="KAH9681529.1"/>
    <property type="molecule type" value="Genomic_DNA"/>
</dbReference>
<accession>A0ACB8I3E8</accession>
<evidence type="ECO:0000313" key="2">
    <source>
        <dbReference type="Proteomes" id="UP000829398"/>
    </source>
</evidence>
<keyword evidence="1" id="KW-0547">Nucleotide-binding</keyword>
<keyword evidence="2" id="KW-1185">Reference proteome</keyword>
<keyword evidence="1" id="KW-0347">Helicase</keyword>
<reference evidence="2" key="1">
    <citation type="journal article" date="2023" name="Hortic. Res.">
        <title>A chromosome-level phased genome enabling allele-level studies in sweet orange: a case study on citrus Huanglongbing tolerance.</title>
        <authorList>
            <person name="Wu B."/>
            <person name="Yu Q."/>
            <person name="Deng Z."/>
            <person name="Duan Y."/>
            <person name="Luo F."/>
            <person name="Gmitter F. Jr."/>
        </authorList>
    </citation>
    <scope>NUCLEOTIDE SEQUENCE [LARGE SCALE GENOMIC DNA]</scope>
    <source>
        <strain evidence="2">cv. Valencia</strain>
    </source>
</reference>